<dbReference type="Pfam" id="PF05977">
    <property type="entry name" value="MFS_3"/>
    <property type="match status" value="1"/>
</dbReference>
<feature type="transmembrane region" description="Helical" evidence="7">
    <location>
        <begin position="359"/>
        <end position="378"/>
    </location>
</feature>
<keyword evidence="4 7" id="KW-0812">Transmembrane</keyword>
<dbReference type="CDD" id="cd06173">
    <property type="entry name" value="MFS_MefA_like"/>
    <property type="match status" value="1"/>
</dbReference>
<feature type="transmembrane region" description="Helical" evidence="7">
    <location>
        <begin position="279"/>
        <end position="303"/>
    </location>
</feature>
<accession>A0ABW4VTF2</accession>
<evidence type="ECO:0000256" key="1">
    <source>
        <dbReference type="ARBA" id="ARBA00004651"/>
    </source>
</evidence>
<evidence type="ECO:0000256" key="7">
    <source>
        <dbReference type="SAM" id="Phobius"/>
    </source>
</evidence>
<evidence type="ECO:0000256" key="5">
    <source>
        <dbReference type="ARBA" id="ARBA00022989"/>
    </source>
</evidence>
<dbReference type="RefSeq" id="WP_377554451.1">
    <property type="nucleotide sequence ID" value="NZ_JBHUHQ010000002.1"/>
</dbReference>
<feature type="transmembrane region" description="Helical" evidence="7">
    <location>
        <begin position="221"/>
        <end position="243"/>
    </location>
</feature>
<feature type="transmembrane region" description="Helical" evidence="7">
    <location>
        <begin position="309"/>
        <end position="331"/>
    </location>
</feature>
<gene>
    <name evidence="9" type="ORF">ACFSJF_00620</name>
</gene>
<dbReference type="InterPro" id="IPR020846">
    <property type="entry name" value="MFS_dom"/>
</dbReference>
<proteinExistence type="predicted"/>
<evidence type="ECO:0000313" key="10">
    <source>
        <dbReference type="Proteomes" id="UP001597383"/>
    </source>
</evidence>
<feature type="transmembrane region" description="Helical" evidence="7">
    <location>
        <begin position="249"/>
        <end position="267"/>
    </location>
</feature>
<comment type="subcellular location">
    <subcellularLocation>
        <location evidence="1">Cell membrane</location>
        <topology evidence="1">Multi-pass membrane protein</topology>
    </subcellularLocation>
</comment>
<feature type="transmembrane region" description="Helical" evidence="7">
    <location>
        <begin position="384"/>
        <end position="400"/>
    </location>
</feature>
<protein>
    <submittedName>
        <fullName evidence="9">MFS transporter</fullName>
    </submittedName>
</protein>
<dbReference type="PROSITE" id="PS50850">
    <property type="entry name" value="MFS"/>
    <property type="match status" value="1"/>
</dbReference>
<evidence type="ECO:0000313" key="9">
    <source>
        <dbReference type="EMBL" id="MFD2042813.1"/>
    </source>
</evidence>
<name>A0ABW4VTF2_9BACI</name>
<dbReference type="EMBL" id="JBHUHQ010000002">
    <property type="protein sequence ID" value="MFD2042813.1"/>
    <property type="molecule type" value="Genomic_DNA"/>
</dbReference>
<evidence type="ECO:0000259" key="8">
    <source>
        <dbReference type="PROSITE" id="PS50850"/>
    </source>
</evidence>
<comment type="caution">
    <text evidence="9">The sequence shown here is derived from an EMBL/GenBank/DDBJ whole genome shotgun (WGS) entry which is preliminary data.</text>
</comment>
<evidence type="ECO:0000256" key="3">
    <source>
        <dbReference type="ARBA" id="ARBA00022475"/>
    </source>
</evidence>
<reference evidence="10" key="1">
    <citation type="journal article" date="2019" name="Int. J. Syst. Evol. Microbiol.">
        <title>The Global Catalogue of Microorganisms (GCM) 10K type strain sequencing project: providing services to taxonomists for standard genome sequencing and annotation.</title>
        <authorList>
            <consortium name="The Broad Institute Genomics Platform"/>
            <consortium name="The Broad Institute Genome Sequencing Center for Infectious Disease"/>
            <person name="Wu L."/>
            <person name="Ma J."/>
        </authorList>
    </citation>
    <scope>NUCLEOTIDE SEQUENCE [LARGE SCALE GENOMIC DNA]</scope>
    <source>
        <strain evidence="10">R28</strain>
    </source>
</reference>
<evidence type="ECO:0000256" key="4">
    <source>
        <dbReference type="ARBA" id="ARBA00022692"/>
    </source>
</evidence>
<dbReference type="SUPFAM" id="SSF103473">
    <property type="entry name" value="MFS general substrate transporter"/>
    <property type="match status" value="1"/>
</dbReference>
<feature type="domain" description="Major facilitator superfamily (MFS) profile" evidence="8">
    <location>
        <begin position="217"/>
        <end position="414"/>
    </location>
</feature>
<keyword evidence="5 7" id="KW-1133">Transmembrane helix</keyword>
<feature type="transmembrane region" description="Helical" evidence="7">
    <location>
        <begin position="84"/>
        <end position="117"/>
    </location>
</feature>
<evidence type="ECO:0000256" key="6">
    <source>
        <dbReference type="ARBA" id="ARBA00023136"/>
    </source>
</evidence>
<organism evidence="9 10">
    <name type="scientific">Ornithinibacillus salinisoli</name>
    <dbReference type="NCBI Taxonomy" id="1848459"/>
    <lineage>
        <taxon>Bacteria</taxon>
        <taxon>Bacillati</taxon>
        <taxon>Bacillota</taxon>
        <taxon>Bacilli</taxon>
        <taxon>Bacillales</taxon>
        <taxon>Bacillaceae</taxon>
        <taxon>Ornithinibacillus</taxon>
    </lineage>
</organism>
<dbReference type="InterPro" id="IPR036259">
    <property type="entry name" value="MFS_trans_sf"/>
</dbReference>
<keyword evidence="10" id="KW-1185">Reference proteome</keyword>
<dbReference type="Proteomes" id="UP001597383">
    <property type="component" value="Unassembled WGS sequence"/>
</dbReference>
<dbReference type="PANTHER" id="PTHR23513">
    <property type="entry name" value="INTEGRAL MEMBRANE EFFLUX PROTEIN-RELATED"/>
    <property type="match status" value="1"/>
</dbReference>
<dbReference type="Gene3D" id="1.20.1250.20">
    <property type="entry name" value="MFS general substrate transporter like domains"/>
    <property type="match status" value="1"/>
</dbReference>
<keyword evidence="2" id="KW-0813">Transport</keyword>
<feature type="transmembrane region" description="Helical" evidence="7">
    <location>
        <begin position="160"/>
        <end position="179"/>
    </location>
</feature>
<keyword evidence="6 7" id="KW-0472">Membrane</keyword>
<feature type="transmembrane region" description="Helical" evidence="7">
    <location>
        <begin position="53"/>
        <end position="72"/>
    </location>
</feature>
<evidence type="ECO:0000256" key="2">
    <source>
        <dbReference type="ARBA" id="ARBA00022448"/>
    </source>
</evidence>
<sequence>MKLSNQKSYVRFWLASTVSSFGTYITTLALQVLVVVNLQGSTVDVGWINSSRWLPYVILGLVAGVFIDRFNRQTVLVLTDIGRGVLLSVICFLVVLDKISISSLMIIMVLFGAMSLFNDAASQSFVPQLVPRGLLMRAYARLEQSAAVSETSGPTVAGLLISWISAPYSILVNGILYVYSGLVMATIKHDPLQVQTSEKRMGKQIKEGLNWVYSHRYLRTLAFNTHIWFFFHSMLGTVLVTFALTELGFNASTLGLVLSAAGIGAVLGSTISTRVGDRWGIGSGMAFSRILYGPAVILMVLAPSSEQEVLLTSTFILIGLGQFFYGFALGIEGPLEMGYRQSITPARLHGRMNSTMRSINRSMVVIGAPLGGLIAEMFGFRTSLWITVAGLTFVGIWFIFSPMRNAQIEEDETE</sequence>
<dbReference type="PANTHER" id="PTHR23513:SF6">
    <property type="entry name" value="MAJOR FACILITATOR SUPERFAMILY ASSOCIATED DOMAIN-CONTAINING PROTEIN"/>
    <property type="match status" value="1"/>
</dbReference>
<keyword evidence="3" id="KW-1003">Cell membrane</keyword>
<dbReference type="InterPro" id="IPR010290">
    <property type="entry name" value="TM_effector"/>
</dbReference>
<feature type="transmembrane region" description="Helical" evidence="7">
    <location>
        <begin position="12"/>
        <end position="33"/>
    </location>
</feature>